<dbReference type="AlphaFoldDB" id="C5KGR6"/>
<gene>
    <name evidence="2" type="ORF">Pmar_PMAR029467</name>
</gene>
<feature type="compositionally biased region" description="Low complexity" evidence="1">
    <location>
        <begin position="104"/>
        <end position="117"/>
    </location>
</feature>
<protein>
    <submittedName>
        <fullName evidence="2">Uncharacterized protein</fullName>
    </submittedName>
</protein>
<evidence type="ECO:0000313" key="2">
    <source>
        <dbReference type="EMBL" id="EER16334.1"/>
    </source>
</evidence>
<feature type="compositionally biased region" description="Polar residues" evidence="1">
    <location>
        <begin position="80"/>
        <end position="91"/>
    </location>
</feature>
<feature type="region of interest" description="Disordered" evidence="1">
    <location>
        <begin position="71"/>
        <end position="117"/>
    </location>
</feature>
<dbReference type="GeneID" id="9063392"/>
<dbReference type="Proteomes" id="UP000007800">
    <property type="component" value="Unassembled WGS sequence"/>
</dbReference>
<sequence>MSTNVESGALDGAAKEATADVVQIDVDGPSHPVGGEGVGENEQHDVDEDLDLGVDGDDEIMEMQHKIQELEDEAERLRQMTEQGATGNGDATASDHESVEMTPEQQAAQSQEQDSDQ</sequence>
<dbReference type="EMBL" id="GG673027">
    <property type="protein sequence ID" value="EER16334.1"/>
    <property type="molecule type" value="Genomic_DNA"/>
</dbReference>
<evidence type="ECO:0000313" key="3">
    <source>
        <dbReference type="Proteomes" id="UP000007800"/>
    </source>
</evidence>
<accession>C5KGR6</accession>
<organism evidence="3">
    <name type="scientific">Perkinsus marinus (strain ATCC 50983 / TXsc)</name>
    <dbReference type="NCBI Taxonomy" id="423536"/>
    <lineage>
        <taxon>Eukaryota</taxon>
        <taxon>Sar</taxon>
        <taxon>Alveolata</taxon>
        <taxon>Perkinsozoa</taxon>
        <taxon>Perkinsea</taxon>
        <taxon>Perkinsida</taxon>
        <taxon>Perkinsidae</taxon>
        <taxon>Perkinsus</taxon>
    </lineage>
</organism>
<name>C5KGR6_PERM5</name>
<dbReference type="InParanoid" id="C5KGR6"/>
<dbReference type="RefSeq" id="XP_002784538.1">
    <property type="nucleotide sequence ID" value="XM_002784492.1"/>
</dbReference>
<proteinExistence type="predicted"/>
<keyword evidence="3" id="KW-1185">Reference proteome</keyword>
<reference evidence="2 3" key="1">
    <citation type="submission" date="2008-07" db="EMBL/GenBank/DDBJ databases">
        <authorList>
            <person name="El-Sayed N."/>
            <person name="Caler E."/>
            <person name="Inman J."/>
            <person name="Amedeo P."/>
            <person name="Hass B."/>
            <person name="Wortman J."/>
        </authorList>
    </citation>
    <scope>NUCLEOTIDE SEQUENCE [LARGE SCALE GENOMIC DNA]</scope>
    <source>
        <strain evidence="3">ATCC 50983 / TXsc</strain>
    </source>
</reference>
<evidence type="ECO:0000256" key="1">
    <source>
        <dbReference type="SAM" id="MobiDB-lite"/>
    </source>
</evidence>
<feature type="region of interest" description="Disordered" evidence="1">
    <location>
        <begin position="1"/>
        <end position="53"/>
    </location>
</feature>